<dbReference type="Proteomes" id="UP000260808">
    <property type="component" value="Unassembled WGS sequence"/>
</dbReference>
<dbReference type="EMBL" id="NIHM01000039">
    <property type="protein sequence ID" value="PLT52312.1"/>
    <property type="molecule type" value="Genomic_DNA"/>
</dbReference>
<evidence type="ECO:0000313" key="9">
    <source>
        <dbReference type="EMBL" id="MDE1204855.1"/>
    </source>
</evidence>
<evidence type="ECO:0000313" key="16">
    <source>
        <dbReference type="EMBL" id="RGM21075.1"/>
    </source>
</evidence>
<evidence type="ECO:0000313" key="34">
    <source>
        <dbReference type="Proteomes" id="UP000286137"/>
    </source>
</evidence>
<reference evidence="24 25" key="1">
    <citation type="journal article" date="2017" name="Genome Med.">
        <title>A novel Ruminococcus gnavus clade enriched in inflammatory bowel disease patients.</title>
        <authorList>
            <person name="Hall A.B."/>
            <person name="Yassour M."/>
            <person name="Sauk J."/>
            <person name="Garner A."/>
            <person name="Jiang X."/>
            <person name="Arthur T."/>
            <person name="Lagoudas G.K."/>
            <person name="Vatanen T."/>
            <person name="Fornelos N."/>
            <person name="Wilson R."/>
            <person name="Bertha M."/>
            <person name="Cohen M."/>
            <person name="Garber J."/>
            <person name="Khalili H."/>
            <person name="Gevers D."/>
            <person name="Ananthakrishnan A.N."/>
            <person name="Kugathasan S."/>
            <person name="Lander E.S."/>
            <person name="Blainey P."/>
            <person name="Vlamakis H."/>
            <person name="Xavier R.J."/>
            <person name="Huttenhower C."/>
        </authorList>
    </citation>
    <scope>NUCLEOTIDE SEQUENCE [LARGE SCALE GENOMIC DNA]</scope>
    <source>
        <strain evidence="13 24">RJX1118</strain>
        <strain evidence="14 25">RJX1124</strain>
        <strain evidence="15 26">RJX1125</strain>
    </source>
</reference>
<evidence type="ECO:0000313" key="4">
    <source>
        <dbReference type="EMBL" id="MCZ0669018.1"/>
    </source>
</evidence>
<evidence type="ECO:0000313" key="17">
    <source>
        <dbReference type="EMBL" id="RGQ61051.1"/>
    </source>
</evidence>
<evidence type="ECO:0000313" key="11">
    <source>
        <dbReference type="EMBL" id="NSI59808.1"/>
    </source>
</evidence>
<dbReference type="Proteomes" id="UP001296580">
    <property type="component" value="Unassembled WGS sequence"/>
</dbReference>
<dbReference type="EMBL" id="QSSX01000035">
    <property type="protein sequence ID" value="RGM21075.1"/>
    <property type="molecule type" value="Genomic_DNA"/>
</dbReference>
<evidence type="ECO:0000313" key="29">
    <source>
        <dbReference type="Proteomes" id="UP000283981"/>
    </source>
</evidence>
<reference evidence="2" key="5">
    <citation type="submission" date="2021-10" db="EMBL/GenBank/DDBJ databases">
        <title>Collection of gut derived symbiotic bacterial strains cultured from healthy donors.</title>
        <authorList>
            <person name="Lin H."/>
            <person name="Littmann E."/>
            <person name="Claire K."/>
            <person name="Pamer E."/>
        </authorList>
    </citation>
    <scope>NUCLEOTIDE SEQUENCE</scope>
    <source>
        <strain evidence="3">MSK.23.18</strain>
        <strain evidence="2">MSK.23.4</strain>
    </source>
</reference>
<dbReference type="Proteomes" id="UP000234849">
    <property type="component" value="Unassembled WGS sequence"/>
</dbReference>
<dbReference type="EMBL" id="JAAIRM010000030">
    <property type="protein sequence ID" value="NSI20441.1"/>
    <property type="molecule type" value="Genomic_DNA"/>
</dbReference>
<dbReference type="EMBL" id="JAAIRV010000045">
    <property type="protein sequence ID" value="NSI59808.1"/>
    <property type="molecule type" value="Genomic_DNA"/>
</dbReference>
<reference evidence="10" key="4">
    <citation type="submission" date="2020-02" db="EMBL/GenBank/DDBJ databases">
        <authorList>
            <person name="Littmann E."/>
            <person name="Sorbara M."/>
        </authorList>
    </citation>
    <scope>NUCLEOTIDE SEQUENCE</scope>
    <source>
        <strain evidence="12">MSK.11.9</strain>
        <strain evidence="11">MSK.15.32</strain>
        <strain evidence="10">MSK.22.53</strain>
    </source>
</reference>
<evidence type="ECO:0000313" key="18">
    <source>
        <dbReference type="EMBL" id="RGT42018.1"/>
    </source>
</evidence>
<feature type="domain" description="Transcobalamin-like C-terminal" evidence="1">
    <location>
        <begin position="64"/>
        <end position="128"/>
    </location>
</feature>
<evidence type="ECO:0000313" key="26">
    <source>
        <dbReference type="Proteomes" id="UP000235093"/>
    </source>
</evidence>
<evidence type="ECO:0000313" key="19">
    <source>
        <dbReference type="EMBL" id="RHD00383.1"/>
    </source>
</evidence>
<dbReference type="Proteomes" id="UP000285610">
    <property type="component" value="Unassembled WGS sequence"/>
</dbReference>
<dbReference type="Proteomes" id="UP001296581">
    <property type="component" value="Unassembled WGS sequence"/>
</dbReference>
<dbReference type="EMBL" id="NIHS01000030">
    <property type="protein sequence ID" value="PLT71117.1"/>
    <property type="molecule type" value="Genomic_DNA"/>
</dbReference>
<dbReference type="AlphaFoldDB" id="A0A2N5P7J1"/>
<evidence type="ECO:0000313" key="24">
    <source>
        <dbReference type="Proteomes" id="UP000234849"/>
    </source>
</evidence>
<evidence type="ECO:0000313" key="23">
    <source>
        <dbReference type="EMBL" id="RHM71175.1"/>
    </source>
</evidence>
<gene>
    <name evidence="13" type="ORF">CDL18_15050</name>
    <name evidence="15" type="ORF">CDL23_14760</name>
    <name evidence="14" type="ORF">CDL26_13570</name>
    <name evidence="22" type="ORF">DW142_14820</name>
    <name evidence="21" type="ORF">DW243_15375</name>
    <name evidence="20" type="ORF">DW270_15665</name>
    <name evidence="19" type="ORF">DW812_17015</name>
    <name evidence="18" type="ORF">DWX36_02045</name>
    <name evidence="17" type="ORF">DWY88_15555</name>
    <name evidence="23" type="ORF">DWZ50_16075</name>
    <name evidence="16" type="ORF">DXC31_12875</name>
    <name evidence="10" type="ORF">G4958_13995</name>
    <name evidence="12" type="ORF">G4981_13440</name>
    <name evidence="11" type="ORF">G4993_15630</name>
    <name evidence="3" type="ORF">LIQ08_17430</name>
    <name evidence="2" type="ORF">LIQ10_06005</name>
    <name evidence="9" type="ORF">O4N78_15030</name>
    <name evidence="6" type="ORF">O8D18_15000</name>
    <name evidence="5" type="ORF">OZZ16_13485</name>
    <name evidence="4" type="ORF">OZZ17_16065</name>
    <name evidence="8" type="ORF">PNU63_15810</name>
    <name evidence="7" type="ORF">PNW85_11800</name>
</gene>
<dbReference type="Proteomes" id="UP001297370">
    <property type="component" value="Unassembled WGS sequence"/>
</dbReference>
<dbReference type="Proteomes" id="UP001211731">
    <property type="component" value="Unassembled WGS sequence"/>
</dbReference>
<dbReference type="Proteomes" id="UP001212160">
    <property type="component" value="Unassembled WGS sequence"/>
</dbReference>
<dbReference type="EMBL" id="NIHT01000033">
    <property type="protein sequence ID" value="PLT71519.1"/>
    <property type="molecule type" value="Genomic_DNA"/>
</dbReference>
<dbReference type="Proteomes" id="UP001297422">
    <property type="component" value="Unassembled WGS sequence"/>
</dbReference>
<evidence type="ECO:0000313" key="27">
    <source>
        <dbReference type="Proteomes" id="UP000260808"/>
    </source>
</evidence>
<dbReference type="Proteomes" id="UP001079535">
    <property type="component" value="Unassembled WGS sequence"/>
</dbReference>
<evidence type="ECO:0000313" key="25">
    <source>
        <dbReference type="Proteomes" id="UP000234891"/>
    </source>
</evidence>
<dbReference type="EMBL" id="JAJBOM010000040">
    <property type="protein sequence ID" value="MCB5620907.1"/>
    <property type="molecule type" value="Genomic_DNA"/>
</dbReference>
<dbReference type="EMBL" id="JAPRBD010000025">
    <property type="protein sequence ID" value="MCZ0690891.1"/>
    <property type="molecule type" value="Genomic_DNA"/>
</dbReference>
<sequence length="131" mass="14250">MKKKSGLIAGIVILILLCIGAGVLYQNMKPAASEGEKHITVTVIHGDQTENVFEFDTDAKYLGEVLESENLVDGESGEYGLFITTVDEETADDSKQQWWCITKGGEQVNTSADQTPVSDGDAFELTLKEGY</sequence>
<dbReference type="EMBL" id="JAJBNC010000007">
    <property type="protein sequence ID" value="MCB5493299.1"/>
    <property type="molecule type" value="Genomic_DNA"/>
</dbReference>
<dbReference type="Gene3D" id="2.170.130.30">
    <property type="match status" value="1"/>
</dbReference>
<accession>A0A2N5P7J1</accession>
<evidence type="ECO:0000313" key="33">
    <source>
        <dbReference type="Proteomes" id="UP000285697"/>
    </source>
</evidence>
<evidence type="ECO:0000313" key="8">
    <source>
        <dbReference type="EMBL" id="MDB8740218.1"/>
    </source>
</evidence>
<dbReference type="STRING" id="33038.GCA_900067245_01273"/>
<evidence type="ECO:0000313" key="13">
    <source>
        <dbReference type="EMBL" id="PLT52312.1"/>
    </source>
</evidence>
<proteinExistence type="predicted"/>
<evidence type="ECO:0000313" key="2">
    <source>
        <dbReference type="EMBL" id="MCB5493299.1"/>
    </source>
</evidence>
<protein>
    <submittedName>
        <fullName evidence="2">DUF4430 domain-containing protein</fullName>
    </submittedName>
</protein>
<dbReference type="Proteomes" id="UP001296643">
    <property type="component" value="Unassembled WGS sequence"/>
</dbReference>
<dbReference type="EMBL" id="JAAIRY010000029">
    <property type="protein sequence ID" value="NSI66261.1"/>
    <property type="molecule type" value="Genomic_DNA"/>
</dbReference>
<dbReference type="GeneID" id="57434805"/>
<evidence type="ECO:0000313" key="14">
    <source>
        <dbReference type="EMBL" id="PLT71117.1"/>
    </source>
</evidence>
<dbReference type="Proteomes" id="UP000234891">
    <property type="component" value="Unassembled WGS sequence"/>
</dbReference>
<evidence type="ECO:0000313" key="22">
    <source>
        <dbReference type="EMBL" id="RHJ07322.1"/>
    </source>
</evidence>
<dbReference type="EMBL" id="QRLN01000031">
    <property type="protein sequence ID" value="RHJ07322.1"/>
    <property type="molecule type" value="Genomic_DNA"/>
</dbReference>
<dbReference type="EMBL" id="QRWQ01000001">
    <property type="protein sequence ID" value="RGT42018.1"/>
    <property type="molecule type" value="Genomic_DNA"/>
</dbReference>
<dbReference type="EMBL" id="QSIR01000043">
    <property type="protein sequence ID" value="RHD00383.1"/>
    <property type="molecule type" value="Genomic_DNA"/>
</dbReference>
<dbReference type="Proteomes" id="UP000283834">
    <property type="component" value="Unassembled WGS sequence"/>
</dbReference>
<reference evidence="9" key="7">
    <citation type="submission" date="2022-12" db="EMBL/GenBank/DDBJ databases">
        <title>Genome of R. gnavus strain RSHDN_120.</title>
        <authorList>
            <person name="Abdugheni R."/>
        </authorList>
    </citation>
    <scope>NUCLEOTIDE SEQUENCE</scope>
    <source>
        <strain evidence="9">RSHDN_120</strain>
    </source>
</reference>
<dbReference type="EMBL" id="JAPZED010000034">
    <property type="protein sequence ID" value="MCZ7695293.1"/>
    <property type="molecule type" value="Genomic_DNA"/>
</dbReference>
<evidence type="ECO:0000313" key="15">
    <source>
        <dbReference type="EMBL" id="PLT71519.1"/>
    </source>
</evidence>
<evidence type="ECO:0000313" key="6">
    <source>
        <dbReference type="EMBL" id="MCZ7695293.1"/>
    </source>
</evidence>
<dbReference type="Proteomes" id="UP000285697">
    <property type="component" value="Unassembled WGS sequence"/>
</dbReference>
<dbReference type="RefSeq" id="WP_004841235.1">
    <property type="nucleotide sequence ID" value="NZ_AP031447.1"/>
</dbReference>
<dbReference type="Proteomes" id="UP001076974">
    <property type="component" value="Unassembled WGS sequence"/>
</dbReference>
<dbReference type="Pfam" id="PF14478">
    <property type="entry name" value="DUF4430"/>
    <property type="match status" value="1"/>
</dbReference>
<name>A0A2N5P7J1_MEDGN</name>
<organism evidence="14 25">
    <name type="scientific">Mediterraneibacter gnavus</name>
    <name type="common">Ruminococcus gnavus</name>
    <dbReference type="NCBI Taxonomy" id="33038"/>
    <lineage>
        <taxon>Bacteria</taxon>
        <taxon>Bacillati</taxon>
        <taxon>Bacillota</taxon>
        <taxon>Clostridia</taxon>
        <taxon>Lachnospirales</taxon>
        <taxon>Lachnospiraceae</taxon>
        <taxon>Mediterraneibacter</taxon>
    </lineage>
</organism>
<dbReference type="EMBL" id="JAPRAY010000029">
    <property type="protein sequence ID" value="MCZ0669018.1"/>
    <property type="molecule type" value="Genomic_DNA"/>
</dbReference>
<dbReference type="SMR" id="A0A2N5P7J1"/>
<evidence type="ECO:0000313" key="20">
    <source>
        <dbReference type="EMBL" id="RHG14098.1"/>
    </source>
</evidence>
<evidence type="ECO:0000313" key="30">
    <source>
        <dbReference type="Proteomes" id="UP000283992"/>
    </source>
</evidence>
<dbReference type="Proteomes" id="UP000286137">
    <property type="component" value="Unassembled WGS sequence"/>
</dbReference>
<evidence type="ECO:0000313" key="3">
    <source>
        <dbReference type="EMBL" id="MCB5620907.1"/>
    </source>
</evidence>
<dbReference type="EMBL" id="QRIA01000035">
    <property type="protein sequence ID" value="RHG14098.1"/>
    <property type="molecule type" value="Genomic_DNA"/>
</dbReference>
<evidence type="ECO:0000313" key="21">
    <source>
        <dbReference type="EMBL" id="RHG80017.1"/>
    </source>
</evidence>
<dbReference type="Proteomes" id="UP000283992">
    <property type="component" value="Unassembled WGS sequence"/>
</dbReference>
<evidence type="ECO:0000259" key="1">
    <source>
        <dbReference type="Pfam" id="PF14478"/>
    </source>
</evidence>
<evidence type="ECO:0000313" key="28">
    <source>
        <dbReference type="Proteomes" id="UP000283834"/>
    </source>
</evidence>
<dbReference type="Proteomes" id="UP001149331">
    <property type="component" value="Unassembled WGS sequence"/>
</dbReference>
<evidence type="ECO:0000313" key="7">
    <source>
        <dbReference type="EMBL" id="MDB8687345.1"/>
    </source>
</evidence>
<evidence type="ECO:0000313" key="5">
    <source>
        <dbReference type="EMBL" id="MCZ0690891.1"/>
    </source>
</evidence>
<reference evidence="4" key="6">
    <citation type="submission" date="2022-11" db="EMBL/GenBank/DDBJ databases">
        <title>Temperate bacteriophages infecting mucin-degrading bacterium Ruminococcus gnavus from the human gut.</title>
        <authorList>
            <person name="Buttimer C."/>
        </authorList>
    </citation>
    <scope>NUCLEOTIDE SEQUENCE</scope>
    <source>
        <strain evidence="4">CCUG 49994</strain>
        <strain evidence="5">CCUG 52279</strain>
    </source>
</reference>
<evidence type="ECO:0000313" key="31">
    <source>
        <dbReference type="Proteomes" id="UP000284472"/>
    </source>
</evidence>
<comment type="caution">
    <text evidence="14">The sequence shown here is derived from an EMBL/GenBank/DDBJ whole genome shotgun (WGS) entry which is preliminary data.</text>
</comment>
<reference evidence="10" key="3">
    <citation type="journal article" date="2020" name="Cell Host Microbe">
        <title>Functional and Genomic Variation between Human-Derived Isolates of Lachnospiraceae Reveals Inter- and Intra-Species Diversity.</title>
        <authorList>
            <person name="Sorbara M.T."/>
            <person name="Littmann E.R."/>
            <person name="Fontana E."/>
            <person name="Moody T.U."/>
            <person name="Kohout C.E."/>
            <person name="Gjonbalaj M."/>
            <person name="Eaton V."/>
            <person name="Seok R."/>
            <person name="Leiner I.M."/>
            <person name="Pamer E.G."/>
        </authorList>
    </citation>
    <scope>NUCLEOTIDE SEQUENCE</scope>
    <source>
        <strain evidence="12">MSK.11.9</strain>
        <strain evidence="11">MSK.15.32</strain>
        <strain evidence="10">MSK.22.53</strain>
    </source>
</reference>
<reference evidence="6" key="8">
    <citation type="submission" date="2022-12" db="EMBL/GenBank/DDBJ databases">
        <title>Genome of R. gnavus strain RSHDN_123.</title>
        <authorList>
            <person name="Abdugheni R."/>
        </authorList>
    </citation>
    <scope>NUCLEOTIDE SEQUENCE</scope>
    <source>
        <strain evidence="6">RSHDN_123</strain>
    </source>
</reference>
<evidence type="ECO:0000313" key="32">
    <source>
        <dbReference type="Proteomes" id="UP000285610"/>
    </source>
</evidence>
<dbReference type="Proteomes" id="UP000284472">
    <property type="component" value="Unassembled WGS sequence"/>
</dbReference>
<evidence type="ECO:0000313" key="10">
    <source>
        <dbReference type="EMBL" id="NSI20441.1"/>
    </source>
</evidence>
<dbReference type="EMBL" id="JAPZEG010000024">
    <property type="protein sequence ID" value="MDE1204855.1"/>
    <property type="molecule type" value="Genomic_DNA"/>
</dbReference>
<dbReference type="Proteomes" id="UP001148455">
    <property type="component" value="Unassembled WGS sequence"/>
</dbReference>
<reference evidence="27 28" key="2">
    <citation type="submission" date="2018-08" db="EMBL/GenBank/DDBJ databases">
        <title>A genome reference for cultivated species of the human gut microbiota.</title>
        <authorList>
            <person name="Zou Y."/>
            <person name="Xue W."/>
            <person name="Luo G."/>
        </authorList>
    </citation>
    <scope>NUCLEOTIDE SEQUENCE [LARGE SCALE GENOMIC DNA]</scope>
    <source>
        <strain evidence="18 28">AF19-16AC</strain>
        <strain evidence="17 34">AF27-4BH</strain>
        <strain evidence="23 32">AF33-12</strain>
        <strain evidence="22 30">AM12-54</strain>
        <strain evidence="21 29">AM21-18</strain>
        <strain evidence="20 33">AM22-7AC</strain>
        <strain evidence="19 31">AM32-6</strain>
        <strain evidence="16 27">TF01-20-2</strain>
    </source>
</reference>
<dbReference type="EMBL" id="JAQMLA010000034">
    <property type="protein sequence ID" value="MDB8687345.1"/>
    <property type="molecule type" value="Genomic_DNA"/>
</dbReference>
<dbReference type="Proteomes" id="UP000283981">
    <property type="component" value="Unassembled WGS sequence"/>
</dbReference>
<dbReference type="EMBL" id="QRIS01000033">
    <property type="protein sequence ID" value="RHG80017.1"/>
    <property type="molecule type" value="Genomic_DNA"/>
</dbReference>
<dbReference type="EMBL" id="JAQMLR010000023">
    <property type="protein sequence ID" value="MDB8740218.1"/>
    <property type="molecule type" value="Genomic_DNA"/>
</dbReference>
<dbReference type="EMBL" id="QRQE01000051">
    <property type="protein sequence ID" value="RHM71175.1"/>
    <property type="molecule type" value="Genomic_DNA"/>
</dbReference>
<dbReference type="EMBL" id="QRTJ01000045">
    <property type="protein sequence ID" value="RGQ61051.1"/>
    <property type="molecule type" value="Genomic_DNA"/>
</dbReference>
<evidence type="ECO:0000313" key="12">
    <source>
        <dbReference type="EMBL" id="NSI66261.1"/>
    </source>
</evidence>
<reference evidence="7" key="9">
    <citation type="submission" date="2023-01" db="EMBL/GenBank/DDBJ databases">
        <title>Human gut microbiome strain richness.</title>
        <authorList>
            <person name="Chen-Liaw A."/>
        </authorList>
    </citation>
    <scope>NUCLEOTIDE SEQUENCE</scope>
    <source>
        <strain evidence="8">1001217st1_A9_1001217B_191108</strain>
        <strain evidence="7">RTP21484st1_H11_RTP21484_190118</strain>
    </source>
</reference>
<dbReference type="Proteomes" id="UP000235093">
    <property type="component" value="Unassembled WGS sequence"/>
</dbReference>
<dbReference type="InterPro" id="IPR027954">
    <property type="entry name" value="Transcobalamin-like_C"/>
</dbReference>